<feature type="compositionally biased region" description="Pro residues" evidence="1">
    <location>
        <begin position="64"/>
        <end position="99"/>
    </location>
</feature>
<evidence type="ECO:0000313" key="3">
    <source>
        <dbReference type="Proteomes" id="UP000024001"/>
    </source>
</evidence>
<feature type="region of interest" description="Disordered" evidence="1">
    <location>
        <begin position="1"/>
        <end position="99"/>
    </location>
</feature>
<dbReference type="RefSeq" id="WP_235186051.1">
    <property type="nucleotide sequence ID" value="NZ_JFYO01000003.1"/>
</dbReference>
<feature type="compositionally biased region" description="Basic and acidic residues" evidence="1">
    <location>
        <begin position="25"/>
        <end position="36"/>
    </location>
</feature>
<dbReference type="AlphaFoldDB" id="A0A031FW35"/>
<dbReference type="EMBL" id="JFYO01000003">
    <property type="protein sequence ID" value="EZP29064.1"/>
    <property type="molecule type" value="Genomic_DNA"/>
</dbReference>
<sequence>MSTSAEGAPEAGPVLPPRTAAPRYTPDDRVAPEDASHLWPDAHLLSEAPPGYQPLEMPAAWEPDPAPTPRPPASPAPAPWPYAPYAPTSHQPPAPAPPAHEPVPGYVITAPYEGAVAHPARNAPARSAALRSFRDLRTGPLEGREFSTMREFAVAAVLEAGHREADVARLFRFTPWQLTAWVSEARAAAAAPGGRAQPRRNLG</sequence>
<protein>
    <submittedName>
        <fullName evidence="2">Putative transcriptional regulator</fullName>
    </submittedName>
</protein>
<gene>
    <name evidence="2" type="ORF">BW34_00913</name>
</gene>
<dbReference type="PATRIC" id="fig|273677.3.peg.894"/>
<accession>A0A031FW35</accession>
<comment type="caution">
    <text evidence="2">The sequence shown here is derived from an EMBL/GenBank/DDBJ whole genome shotgun (WGS) entry which is preliminary data.</text>
</comment>
<organism evidence="2 3">
    <name type="scientific">Microbacterium oleivorans</name>
    <dbReference type="NCBI Taxonomy" id="273677"/>
    <lineage>
        <taxon>Bacteria</taxon>
        <taxon>Bacillati</taxon>
        <taxon>Actinomycetota</taxon>
        <taxon>Actinomycetes</taxon>
        <taxon>Micrococcales</taxon>
        <taxon>Microbacteriaceae</taxon>
        <taxon>Microbacterium</taxon>
    </lineage>
</organism>
<name>A0A031FW35_9MICO</name>
<dbReference type="eggNOG" id="COG1813">
    <property type="taxonomic scope" value="Bacteria"/>
</dbReference>
<dbReference type="Proteomes" id="UP000024001">
    <property type="component" value="Unassembled WGS sequence"/>
</dbReference>
<evidence type="ECO:0000313" key="2">
    <source>
        <dbReference type="EMBL" id="EZP29064.1"/>
    </source>
</evidence>
<reference evidence="2 3" key="1">
    <citation type="submission" date="2014-03" db="EMBL/GenBank/DDBJ databases">
        <title>Draft Genome Sequences of 13 Willow Endophytes.</title>
        <authorList>
            <person name="Gan H.Y."/>
            <person name="Gan H.M."/>
            <person name="Savka M.A."/>
            <person name="Hudson A.O."/>
        </authorList>
    </citation>
    <scope>NUCLEOTIDE SEQUENCE [LARGE SCALE GENOMIC DNA]</scope>
    <source>
        <strain evidence="2 3">RIT293</strain>
    </source>
</reference>
<proteinExistence type="predicted"/>
<evidence type="ECO:0000256" key="1">
    <source>
        <dbReference type="SAM" id="MobiDB-lite"/>
    </source>
</evidence>
<keyword evidence="3" id="KW-1185">Reference proteome</keyword>